<proteinExistence type="predicted"/>
<organism evidence="1 2">
    <name type="scientific">Kurthia gibsonii</name>
    <dbReference type="NCBI Taxonomy" id="33946"/>
    <lineage>
        <taxon>Bacteria</taxon>
        <taxon>Bacillati</taxon>
        <taxon>Bacillota</taxon>
        <taxon>Bacilli</taxon>
        <taxon>Bacillales</taxon>
        <taxon>Caryophanaceae</taxon>
        <taxon>Kurthia</taxon>
    </lineage>
</organism>
<protein>
    <submittedName>
        <fullName evidence="1">Uncharacterized protein</fullName>
    </submittedName>
</protein>
<dbReference type="RefSeq" id="WP_342302764.1">
    <property type="nucleotide sequence ID" value="NZ_JBCEWA010000003.1"/>
</dbReference>
<reference evidence="1 2" key="1">
    <citation type="submission" date="2024-04" db="EMBL/GenBank/DDBJ databases">
        <authorList>
            <person name="Wu Y.S."/>
            <person name="Zhang L."/>
        </authorList>
    </citation>
    <scope>NUCLEOTIDE SEQUENCE [LARGE SCALE GENOMIC DNA]</scope>
    <source>
        <strain evidence="1 2">KG-01</strain>
    </source>
</reference>
<dbReference type="Proteomes" id="UP001398420">
    <property type="component" value="Unassembled WGS sequence"/>
</dbReference>
<accession>A0ABU9LJG9</accession>
<name>A0ABU9LJG9_9BACL</name>
<comment type="caution">
    <text evidence="1">The sequence shown here is derived from an EMBL/GenBank/DDBJ whole genome shotgun (WGS) entry which is preliminary data.</text>
</comment>
<evidence type="ECO:0000313" key="1">
    <source>
        <dbReference type="EMBL" id="MEL5987872.1"/>
    </source>
</evidence>
<keyword evidence="2" id="KW-1185">Reference proteome</keyword>
<gene>
    <name evidence="1" type="ORF">AAF454_05535</name>
</gene>
<sequence length="92" mass="10938">MSETPYNHLENATFETLMQLLEIGHEIEFTYKNKEYFISNFQEGRSLIVDSEEICDYTHDNHQFVQIAKINGITIEELFRKHSDEIEFGTIY</sequence>
<dbReference type="EMBL" id="JBCEWA010000003">
    <property type="protein sequence ID" value="MEL5987872.1"/>
    <property type="molecule type" value="Genomic_DNA"/>
</dbReference>
<evidence type="ECO:0000313" key="2">
    <source>
        <dbReference type="Proteomes" id="UP001398420"/>
    </source>
</evidence>